<keyword evidence="1" id="KW-0732">Signal</keyword>
<feature type="chain" id="PRO_5008069252" description="Rap1a immunity protein domain-containing protein" evidence="1">
    <location>
        <begin position="23"/>
        <end position="128"/>
    </location>
</feature>
<evidence type="ECO:0000256" key="1">
    <source>
        <dbReference type="SAM" id="SignalP"/>
    </source>
</evidence>
<dbReference type="AlphaFoldDB" id="A0A177NJN8"/>
<name>A0A177NJN8_9GAMM</name>
<gene>
    <name evidence="3" type="ORF">A1359_05945</name>
</gene>
<sequence length="128" mass="14696">MQMKPLNYLFLSAILLSGSAQANVTEDDFVAKTTQNLINLCTASPQDPQYREAIHFCQGYLVGAYQFDQAQAADRPEVKLVCFTDPKPSRNQAIEMFVTWAKQHPEFMNEIPVDTEFRFLTEKWPCKK</sequence>
<evidence type="ECO:0000313" key="4">
    <source>
        <dbReference type="Proteomes" id="UP000078476"/>
    </source>
</evidence>
<evidence type="ECO:0000313" key="3">
    <source>
        <dbReference type="EMBL" id="OAI17633.1"/>
    </source>
</evidence>
<dbReference type="EMBL" id="LUUI01000087">
    <property type="protein sequence ID" value="OAI17633.1"/>
    <property type="molecule type" value="Genomic_DNA"/>
</dbReference>
<feature type="signal peptide" evidence="1">
    <location>
        <begin position="1"/>
        <end position="22"/>
    </location>
</feature>
<evidence type="ECO:0000259" key="2">
    <source>
        <dbReference type="Pfam" id="PF18602"/>
    </source>
</evidence>
<accession>A0A177NJN8</accession>
<keyword evidence="4" id="KW-1185">Reference proteome</keyword>
<proteinExistence type="predicted"/>
<reference evidence="3 4" key="1">
    <citation type="submission" date="2016-03" db="EMBL/GenBank/DDBJ databases">
        <authorList>
            <person name="Ploux O."/>
        </authorList>
    </citation>
    <scope>NUCLEOTIDE SEQUENCE [LARGE SCALE GENOMIC DNA]</scope>
    <source>
        <strain evidence="3 4">R-45370</strain>
    </source>
</reference>
<feature type="domain" description="Rap1a immunity protein" evidence="2">
    <location>
        <begin position="33"/>
        <end position="126"/>
    </location>
</feature>
<protein>
    <recommendedName>
        <fullName evidence="2">Rap1a immunity protein domain-containing protein</fullName>
    </recommendedName>
</protein>
<comment type="caution">
    <text evidence="3">The sequence shown here is derived from an EMBL/GenBank/DDBJ whole genome shotgun (WGS) entry which is preliminary data.</text>
</comment>
<dbReference type="RefSeq" id="WP_066979914.1">
    <property type="nucleotide sequence ID" value="NZ_LUUI01000087.1"/>
</dbReference>
<dbReference type="InterPro" id="IPR041238">
    <property type="entry name" value="Rap1a"/>
</dbReference>
<dbReference type="Pfam" id="PF18602">
    <property type="entry name" value="Rap1a"/>
    <property type="match status" value="1"/>
</dbReference>
<dbReference type="OrthoDB" id="5516488at2"/>
<organism evidence="3 4">
    <name type="scientific">Methylomonas lenta</name>
    <dbReference type="NCBI Taxonomy" id="980561"/>
    <lineage>
        <taxon>Bacteria</taxon>
        <taxon>Pseudomonadati</taxon>
        <taxon>Pseudomonadota</taxon>
        <taxon>Gammaproteobacteria</taxon>
        <taxon>Methylococcales</taxon>
        <taxon>Methylococcaceae</taxon>
        <taxon>Methylomonas</taxon>
    </lineage>
</organism>
<dbReference type="STRING" id="980561.A1359_05945"/>
<dbReference type="Proteomes" id="UP000078476">
    <property type="component" value="Unassembled WGS sequence"/>
</dbReference>